<keyword evidence="2" id="KW-1185">Reference proteome</keyword>
<gene>
    <name evidence="1" type="ORF">NM208_g9871</name>
</gene>
<proteinExistence type="predicted"/>
<sequence length="226" mass="23989">MPVSVSVAIPILVPVSVSVPFFVAVFITVSVSISIPVSVSVPLSISFAVSFMITIKVAIKVPVQISIQVPVQVLVQVSISVSIFVSVVVSFTVPFSVPVTVPVTVTISLRRVSLARIARLTASVKAPQLSRQGAERSHLIGSFSIDPNKGLGNVIPATGRKCATAVLNWRHGANSSHPTQPSGDRQVRLDLTLIARPLTKARRMRTTKSADMIHVSLALITSTCPL</sequence>
<dbReference type="Proteomes" id="UP001148629">
    <property type="component" value="Unassembled WGS sequence"/>
</dbReference>
<reference evidence="1" key="1">
    <citation type="submission" date="2022-08" db="EMBL/GenBank/DDBJ databases">
        <title>Genome Sequence of Fusarium decemcellulare.</title>
        <authorList>
            <person name="Buettner E."/>
        </authorList>
    </citation>
    <scope>NUCLEOTIDE SEQUENCE</scope>
    <source>
        <strain evidence="1">Babe19</strain>
    </source>
</reference>
<evidence type="ECO:0000313" key="2">
    <source>
        <dbReference type="Proteomes" id="UP001148629"/>
    </source>
</evidence>
<organism evidence="1 2">
    <name type="scientific">Fusarium decemcellulare</name>
    <dbReference type="NCBI Taxonomy" id="57161"/>
    <lineage>
        <taxon>Eukaryota</taxon>
        <taxon>Fungi</taxon>
        <taxon>Dikarya</taxon>
        <taxon>Ascomycota</taxon>
        <taxon>Pezizomycotina</taxon>
        <taxon>Sordariomycetes</taxon>
        <taxon>Hypocreomycetidae</taxon>
        <taxon>Hypocreales</taxon>
        <taxon>Nectriaceae</taxon>
        <taxon>Fusarium</taxon>
        <taxon>Fusarium decemcellulare species complex</taxon>
    </lineage>
</organism>
<name>A0ACC1RZY6_9HYPO</name>
<evidence type="ECO:0000313" key="1">
    <source>
        <dbReference type="EMBL" id="KAJ3529204.1"/>
    </source>
</evidence>
<dbReference type="EMBL" id="JANRMS010001315">
    <property type="protein sequence ID" value="KAJ3529204.1"/>
    <property type="molecule type" value="Genomic_DNA"/>
</dbReference>
<comment type="caution">
    <text evidence="1">The sequence shown here is derived from an EMBL/GenBank/DDBJ whole genome shotgun (WGS) entry which is preliminary data.</text>
</comment>
<accession>A0ACC1RZY6</accession>
<protein>
    <submittedName>
        <fullName evidence="1">Uncharacterized protein</fullName>
    </submittedName>
</protein>